<dbReference type="Proteomes" id="UP000011531">
    <property type="component" value="Unassembled WGS sequence"/>
</dbReference>
<keyword evidence="1" id="KW-1133">Transmembrane helix</keyword>
<dbReference type="RefSeq" id="WP_008425965.1">
    <property type="nucleotide sequence ID" value="NZ_AOIA01000148.1"/>
</dbReference>
<evidence type="ECO:0000256" key="1">
    <source>
        <dbReference type="SAM" id="Phobius"/>
    </source>
</evidence>
<evidence type="ECO:0000313" key="3">
    <source>
        <dbReference type="Proteomes" id="UP000011531"/>
    </source>
</evidence>
<organism evidence="2 3">
    <name type="scientific">Natronococcus jeotgali DSM 18795</name>
    <dbReference type="NCBI Taxonomy" id="1227498"/>
    <lineage>
        <taxon>Archaea</taxon>
        <taxon>Methanobacteriati</taxon>
        <taxon>Methanobacteriota</taxon>
        <taxon>Stenosarchaea group</taxon>
        <taxon>Halobacteria</taxon>
        <taxon>Halobacteriales</taxon>
        <taxon>Natrialbaceae</taxon>
        <taxon>Natronococcus</taxon>
    </lineage>
</organism>
<proteinExistence type="predicted"/>
<accession>L9WUM4</accession>
<dbReference type="EMBL" id="AOIA01000148">
    <property type="protein sequence ID" value="ELY53160.1"/>
    <property type="molecule type" value="Genomic_DNA"/>
</dbReference>
<comment type="caution">
    <text evidence="2">The sequence shown here is derived from an EMBL/GenBank/DDBJ whole genome shotgun (WGS) entry which is preliminary data.</text>
</comment>
<keyword evidence="1" id="KW-0812">Transmembrane</keyword>
<keyword evidence="1" id="KW-0472">Membrane</keyword>
<feature type="transmembrane region" description="Helical" evidence="1">
    <location>
        <begin position="7"/>
        <end position="32"/>
    </location>
</feature>
<name>L9WUM4_9EURY</name>
<reference evidence="2 3" key="1">
    <citation type="journal article" date="2014" name="PLoS Genet.">
        <title>Phylogenetically driven sequencing of extremely halophilic archaea reveals strategies for static and dynamic osmo-response.</title>
        <authorList>
            <person name="Becker E.A."/>
            <person name="Seitzer P.M."/>
            <person name="Tritt A."/>
            <person name="Larsen D."/>
            <person name="Krusor M."/>
            <person name="Yao A.I."/>
            <person name="Wu D."/>
            <person name="Madern D."/>
            <person name="Eisen J.A."/>
            <person name="Darling A.E."/>
            <person name="Facciotti M.T."/>
        </authorList>
    </citation>
    <scope>NUCLEOTIDE SEQUENCE [LARGE SCALE GENOMIC DNA]</scope>
    <source>
        <strain evidence="2 3">DSM 18795</strain>
    </source>
</reference>
<evidence type="ECO:0000313" key="2">
    <source>
        <dbReference type="EMBL" id="ELY53160.1"/>
    </source>
</evidence>
<sequence>MDSRSSAGLVGTLAVALVAGIGVGGVLAGYVVGTPGEWLAPTVGSLVVAVAVVGALTLVGARSARTLRNPYW</sequence>
<evidence type="ECO:0008006" key="4">
    <source>
        <dbReference type="Google" id="ProtNLM"/>
    </source>
</evidence>
<feature type="transmembrane region" description="Helical" evidence="1">
    <location>
        <begin position="38"/>
        <end position="59"/>
    </location>
</feature>
<dbReference type="AlphaFoldDB" id="L9WUM4"/>
<gene>
    <name evidence="2" type="ORF">C492_17840</name>
</gene>
<protein>
    <recommendedName>
        <fullName evidence="4">Major facilitator superfamily (MFS) profile domain-containing protein</fullName>
    </recommendedName>
</protein>
<keyword evidence="3" id="KW-1185">Reference proteome</keyword>